<dbReference type="PANTHER" id="PTHR16071:SF2">
    <property type="entry name" value="FIGNL1-INTERACTING REGULATOR OF RECOMBINATION AND MITOSIS"/>
    <property type="match status" value="1"/>
</dbReference>
<dbReference type="InterPro" id="IPR027902">
    <property type="entry name" value="DUF4487"/>
</dbReference>
<dbReference type="PANTHER" id="PTHR16071">
    <property type="entry name" value="CHROMOSOME 1 OPEN READING FRAME 112"/>
    <property type="match status" value="1"/>
</dbReference>
<sequence>MNETKAIVHNASDLLLLGSEVRNVPLKEIAQRSLNGLRHQQSDIELYEFLFGRVINLFEPKAFEDEVSALVLPELVRYVDKIQNELQTKALSYFLVENLTILQRLADILTKLIDHLLAHTESCRLYHSLTVFPEYLLRCYTIVRKNYVSMVQEAEVLEAMKALYAACKKILSAFLELLCPRDSSNRTIAGASYFRAIDHDEERECLEKVCTVLASVGTEISPIDSLLASEVWKSIVKLCTEHAEGQPCADKRPTGWFGNIVLILNTGVEASFQELQSKNEASKQATIALKLNAFCLRVVLKLLTLSRQRAGSNVYQAIIGTLLRIKACLRSKTVAGELVAGIEQCLHGSYMAIVESSLRTDSFAKALVNCECNAIEECQSYFNLVMHIIEQIVTYSNDNSLVLRYCVENNLLQQIANTIDRSGNLLLTGGTLYRQLLVHCSALVLIGFRLRNRTAQRTIEETLVGMVLQERYCTALLGIDLWSVLVRYHSTQLLYAYFVFWMRVNNEYAPSRTRPEHVYVGTLLRNLYVFLPGAQKEKLLTSYPIRNSENDRLWVTVGLPSADECMVRSQQPLACVEERLQKRLKQLQQTGQHTPTRFVAFYEMMNLLSMAKRQEKTASSAPEWSSLFVWEKVLSNPCIAMGRMLECVEASHAPLDNVLHRCSSLTVSRSSTYAKYRMVKLLKQANTPGGSVSEVLLNDKEPFIAAESFHLLHKMNSKRQPAAMALIARDPALQSRLSRLVENLTAFQPVLSARSTVPTAAVQHRCKPANTTESAADMTLIINSKIAELFPDDDDHGDVDGINFDALVQDISPKRRKLDPSRTVNRIMGELETLSEELAKLTQTHKLETTERARLTGIIAKMKHLLES</sequence>
<name>A0A182FHG3_ANOAL</name>
<dbReference type="KEGG" id="aali:118467151"/>
<dbReference type="EnsemblMetazoa" id="AALB005957-RA">
    <property type="protein sequence ID" value="AALB005957-PA"/>
    <property type="gene ID" value="AALB005957"/>
</dbReference>
<dbReference type="Proteomes" id="UP000069272">
    <property type="component" value="Chromosome 3L"/>
</dbReference>
<organism evidence="1 2">
    <name type="scientific">Anopheles albimanus</name>
    <name type="common">New world malaria mosquito</name>
    <dbReference type="NCBI Taxonomy" id="7167"/>
    <lineage>
        <taxon>Eukaryota</taxon>
        <taxon>Metazoa</taxon>
        <taxon>Ecdysozoa</taxon>
        <taxon>Arthropoda</taxon>
        <taxon>Hexapoda</taxon>
        <taxon>Insecta</taxon>
        <taxon>Pterygota</taxon>
        <taxon>Neoptera</taxon>
        <taxon>Endopterygota</taxon>
        <taxon>Diptera</taxon>
        <taxon>Nematocera</taxon>
        <taxon>Culicoidea</taxon>
        <taxon>Culicidae</taxon>
        <taxon>Anophelinae</taxon>
        <taxon>Anopheles</taxon>
    </lineage>
</organism>
<dbReference type="AlphaFoldDB" id="A0A182FHG3"/>
<dbReference type="Pfam" id="PF14868">
    <property type="entry name" value="DUF4487"/>
    <property type="match status" value="1"/>
</dbReference>
<dbReference type="RefSeq" id="XP_035793182.1">
    <property type="nucleotide sequence ID" value="XM_035937289.1"/>
</dbReference>
<dbReference type="GeneID" id="118467151"/>
<dbReference type="VEuPathDB" id="VectorBase:AALB20_034007"/>
<keyword evidence="2" id="KW-1185">Reference proteome</keyword>
<proteinExistence type="predicted"/>
<reference evidence="1 2" key="1">
    <citation type="journal article" date="2017" name="G3 (Bethesda)">
        <title>The Physical Genome Mapping of Anopheles albimanus Corrected Scaffold Misassemblies and Identified Interarm Rearrangements in Genus Anopheles.</title>
        <authorList>
            <person name="Artemov G.N."/>
            <person name="Peery A.N."/>
            <person name="Jiang X."/>
            <person name="Tu Z."/>
            <person name="Stegniy V.N."/>
            <person name="Sharakhova M.V."/>
            <person name="Sharakhov I.V."/>
        </authorList>
    </citation>
    <scope>NUCLEOTIDE SEQUENCE [LARGE SCALE GENOMIC DNA]</scope>
    <source>
        <strain evidence="1 2">ALBI9_A</strain>
    </source>
</reference>
<evidence type="ECO:0000313" key="1">
    <source>
        <dbReference type="EnsemblMetazoa" id="AALB005957-PA"/>
    </source>
</evidence>
<accession>A0A182FHG3</accession>
<dbReference type="VEuPathDB" id="VectorBase:AALB005957"/>
<protein>
    <submittedName>
        <fullName evidence="1">Uncharacterized protein</fullName>
    </submittedName>
</protein>
<evidence type="ECO:0000313" key="2">
    <source>
        <dbReference type="Proteomes" id="UP000069272"/>
    </source>
</evidence>
<reference evidence="1" key="2">
    <citation type="submission" date="2022-08" db="UniProtKB">
        <authorList>
            <consortium name="EnsemblMetazoa"/>
        </authorList>
    </citation>
    <scope>IDENTIFICATION</scope>
    <source>
        <strain evidence="1">STECLA/ALBI9_A</strain>
    </source>
</reference>
<dbReference type="OrthoDB" id="6088000at2759"/>